<accession>A7IYB5</accession>
<evidence type="ECO:0000256" key="1">
    <source>
        <dbReference type="SAM" id="MobiDB-lite"/>
    </source>
</evidence>
<dbReference type="RefSeq" id="YP_001468946.1">
    <property type="nucleotide sequence ID" value="NC_009816.1"/>
</dbReference>
<reference evidence="2 3" key="1">
    <citation type="journal article" date="2008" name="Virology">
        <title>Genome sequence of the lytic bacteriophage P1201 from Corynebacterium glutamicum NCHU 87078: Evolutionary relationships to phages from Corynebacterineae.</title>
        <authorList>
            <person name="Chen C.L."/>
            <person name="Pan T.Y."/>
            <person name="Kan S.C."/>
            <person name="Kuan Y.C."/>
            <person name="Hong L.Y."/>
            <person name="Chiu K.R."/>
            <person name="Sheu C.S."/>
            <person name="Yang J.S."/>
            <person name="Hsu W.H."/>
            <person name="Hu H.Y."/>
        </authorList>
    </citation>
    <scope>NUCLEOTIDE SEQUENCE</scope>
</reference>
<evidence type="ECO:0000313" key="3">
    <source>
        <dbReference type="Proteomes" id="UP000002414"/>
    </source>
</evidence>
<name>A7IYB5_9CAUD</name>
<dbReference type="EMBL" id="DQ499600">
    <property type="protein sequence ID" value="ABF57498.1"/>
    <property type="molecule type" value="Genomic_DNA"/>
</dbReference>
<protein>
    <submittedName>
        <fullName evidence="2">Gp44</fullName>
    </submittedName>
</protein>
<sequence length="97" mass="11090">MTAHIDPDSLLDEDGEEKEIEIPVEGYDAYLAKQDQVIEEVRLLRVSIQGMFSGKKGEKIKFNPQPRPKTEAEKQLERLKSKAGERESKNLMREAGF</sequence>
<dbReference type="Proteomes" id="UP000002414">
    <property type="component" value="Segment"/>
</dbReference>
<organism evidence="2 3">
    <name type="scientific">Corynebacterium phage P1201</name>
    <dbReference type="NCBI Taxonomy" id="384848"/>
    <lineage>
        <taxon>Viruses</taxon>
        <taxon>Duplodnaviria</taxon>
        <taxon>Heunggongvirae</taxon>
        <taxon>Uroviricota</taxon>
        <taxon>Caudoviricetes</taxon>
        <taxon>Zierdtviridae</taxon>
        <taxon>Toshachvirinae</taxon>
        <taxon>Chunghsingvirus</taxon>
        <taxon>Chunghsingvirus P1201</taxon>
        <taxon>Corynebacterium virus P1201</taxon>
    </lineage>
</organism>
<dbReference type="KEGG" id="vg:5745518"/>
<dbReference type="GeneID" id="5745518"/>
<proteinExistence type="predicted"/>
<feature type="compositionally biased region" description="Basic and acidic residues" evidence="1">
    <location>
        <begin position="68"/>
        <end position="97"/>
    </location>
</feature>
<evidence type="ECO:0000313" key="2">
    <source>
        <dbReference type="EMBL" id="ABF57498.1"/>
    </source>
</evidence>
<feature type="region of interest" description="Disordered" evidence="1">
    <location>
        <begin position="56"/>
        <end position="97"/>
    </location>
</feature>
<keyword evidence="3" id="KW-1185">Reference proteome</keyword>